<feature type="chain" id="PRO_5019809476" evidence="1">
    <location>
        <begin position="17"/>
        <end position="49"/>
    </location>
</feature>
<keyword evidence="2" id="KW-0946">Virion</keyword>
<proteinExistence type="predicted"/>
<name>A0A485NZL1_LYNPA</name>
<dbReference type="Proteomes" id="UP000386466">
    <property type="component" value="Unassembled WGS sequence"/>
</dbReference>
<dbReference type="AlphaFoldDB" id="A0A485NZL1"/>
<accession>A0A485NZL1</accession>
<gene>
    <name evidence="2" type="ORF">LYPA_23C020114</name>
</gene>
<keyword evidence="2" id="KW-0261">Viral envelope protein</keyword>
<evidence type="ECO:0000256" key="1">
    <source>
        <dbReference type="SAM" id="SignalP"/>
    </source>
</evidence>
<dbReference type="EMBL" id="CAAGRJ010027561">
    <property type="protein sequence ID" value="VFV39611.1"/>
    <property type="molecule type" value="Genomic_DNA"/>
</dbReference>
<feature type="signal peptide" evidence="1">
    <location>
        <begin position="1"/>
        <end position="16"/>
    </location>
</feature>
<evidence type="ECO:0000313" key="3">
    <source>
        <dbReference type="Proteomes" id="UP000386466"/>
    </source>
</evidence>
<keyword evidence="1" id="KW-0732">Signal</keyword>
<organism evidence="2 3">
    <name type="scientific">Lynx pardinus</name>
    <name type="common">Iberian lynx</name>
    <name type="synonym">Felis pardina</name>
    <dbReference type="NCBI Taxonomy" id="191816"/>
    <lineage>
        <taxon>Eukaryota</taxon>
        <taxon>Metazoa</taxon>
        <taxon>Chordata</taxon>
        <taxon>Craniata</taxon>
        <taxon>Vertebrata</taxon>
        <taxon>Euteleostomi</taxon>
        <taxon>Mammalia</taxon>
        <taxon>Eutheria</taxon>
        <taxon>Laurasiatheria</taxon>
        <taxon>Carnivora</taxon>
        <taxon>Feliformia</taxon>
        <taxon>Felidae</taxon>
        <taxon>Felinae</taxon>
        <taxon>Lynx</taxon>
    </lineage>
</organism>
<sequence length="49" mass="5741">PLLCLLLLFTVGPIIINKIMNFVRDRLNTIQVMVLRLQYQPLDTENELD</sequence>
<protein>
    <submittedName>
        <fullName evidence="2">Envelope protein</fullName>
    </submittedName>
</protein>
<reference evidence="2 3" key="1">
    <citation type="submission" date="2019-01" db="EMBL/GenBank/DDBJ databases">
        <authorList>
            <person name="Alioto T."/>
            <person name="Alioto T."/>
        </authorList>
    </citation>
    <scope>NUCLEOTIDE SEQUENCE [LARGE SCALE GENOMIC DNA]</scope>
</reference>
<keyword evidence="3" id="KW-1185">Reference proteome</keyword>
<evidence type="ECO:0000313" key="2">
    <source>
        <dbReference type="EMBL" id="VFV39611.1"/>
    </source>
</evidence>
<feature type="non-terminal residue" evidence="2">
    <location>
        <position position="1"/>
    </location>
</feature>